<evidence type="ECO:0000256" key="1">
    <source>
        <dbReference type="SAM" id="MobiDB-lite"/>
    </source>
</evidence>
<dbReference type="InterPro" id="IPR023375">
    <property type="entry name" value="ADC_dom_sf"/>
</dbReference>
<dbReference type="PANTHER" id="PTHR40518">
    <property type="entry name" value="ACETOACETATE DECARBOXYLASE"/>
    <property type="match status" value="1"/>
</dbReference>
<dbReference type="Gene3D" id="2.40.400.10">
    <property type="entry name" value="Acetoacetate decarboxylase-like"/>
    <property type="match status" value="1"/>
</dbReference>
<evidence type="ECO:0000313" key="3">
    <source>
        <dbReference type="Proteomes" id="UP001610446"/>
    </source>
</evidence>
<evidence type="ECO:0000313" key="2">
    <source>
        <dbReference type="EMBL" id="KAL2833586.1"/>
    </source>
</evidence>
<sequence>MADFLPTPPTPSKPGSFPPEGVPVAPPPWTLRAKSWTFLYSDIDKADSPAQNPNNRPEILQDILPPGAYHPFEQLHPEALENLPGGELQFHNNGWLKAVMIVRYDDSDVGPYDELILIPGRSVNPHSGKADLRITTIYVSTDASVWNGRRNWNIPKHRAVFDFKPVSSTGSDLELRVYHSADTPAPFNPKVPFFSAVLKGSALPRVPLPRLTPLSLTQPPLLRSRWPAGVQEAAIGTDDPENRRENPWLLIKPGFKGKWGLAYAGKLVDGDERLPHHGDGVGFPRVKLWNVGSVFDGVLEFGISKVVS</sequence>
<name>A0ABR4J0M4_9EURO</name>
<evidence type="ECO:0008006" key="4">
    <source>
        <dbReference type="Google" id="ProtNLM"/>
    </source>
</evidence>
<protein>
    <recommendedName>
        <fullName evidence="4">Acetoacetate decarboxylase</fullName>
    </recommendedName>
</protein>
<feature type="region of interest" description="Disordered" evidence="1">
    <location>
        <begin position="1"/>
        <end position="24"/>
    </location>
</feature>
<dbReference type="SUPFAM" id="SSF160104">
    <property type="entry name" value="Acetoacetate decarboxylase-like"/>
    <property type="match status" value="1"/>
</dbReference>
<keyword evidence="3" id="KW-1185">Reference proteome</keyword>
<dbReference type="EMBL" id="JBFXLU010000239">
    <property type="protein sequence ID" value="KAL2833586.1"/>
    <property type="molecule type" value="Genomic_DNA"/>
</dbReference>
<comment type="caution">
    <text evidence="2">The sequence shown here is derived from an EMBL/GenBank/DDBJ whole genome shotgun (WGS) entry which is preliminary data.</text>
</comment>
<accession>A0ABR4J0M4</accession>
<reference evidence="2 3" key="1">
    <citation type="submission" date="2024-07" db="EMBL/GenBank/DDBJ databases">
        <title>Section-level genome sequencing and comparative genomics of Aspergillus sections Usti and Cavernicolus.</title>
        <authorList>
            <consortium name="Lawrence Berkeley National Laboratory"/>
            <person name="Nybo J.L."/>
            <person name="Vesth T.C."/>
            <person name="Theobald S."/>
            <person name="Frisvad J.C."/>
            <person name="Larsen T.O."/>
            <person name="Kjaerboelling I."/>
            <person name="Rothschild-Mancinelli K."/>
            <person name="Lyhne E.K."/>
            <person name="Kogle M.E."/>
            <person name="Barry K."/>
            <person name="Clum A."/>
            <person name="Na H."/>
            <person name="Ledsgaard L."/>
            <person name="Lin J."/>
            <person name="Lipzen A."/>
            <person name="Kuo A."/>
            <person name="Riley R."/>
            <person name="Mondo S."/>
            <person name="Labutti K."/>
            <person name="Haridas S."/>
            <person name="Pangalinan J."/>
            <person name="Salamov A.A."/>
            <person name="Simmons B.A."/>
            <person name="Magnuson J.K."/>
            <person name="Chen J."/>
            <person name="Drula E."/>
            <person name="Henrissat B."/>
            <person name="Wiebenga A."/>
            <person name="Lubbers R.J."/>
            <person name="Gomes A.C."/>
            <person name="Makela M.R."/>
            <person name="Stajich J."/>
            <person name="Grigoriev I.V."/>
            <person name="Mortensen U.H."/>
            <person name="De Vries R.P."/>
            <person name="Baker S.E."/>
            <person name="Andersen M.R."/>
        </authorList>
    </citation>
    <scope>NUCLEOTIDE SEQUENCE [LARGE SCALE GENOMIC DNA]</scope>
    <source>
        <strain evidence="2 3">CBS 123904</strain>
    </source>
</reference>
<organism evidence="2 3">
    <name type="scientific">Aspergillus pseudoustus</name>
    <dbReference type="NCBI Taxonomy" id="1810923"/>
    <lineage>
        <taxon>Eukaryota</taxon>
        <taxon>Fungi</taxon>
        <taxon>Dikarya</taxon>
        <taxon>Ascomycota</taxon>
        <taxon>Pezizomycotina</taxon>
        <taxon>Eurotiomycetes</taxon>
        <taxon>Eurotiomycetidae</taxon>
        <taxon>Eurotiales</taxon>
        <taxon>Aspergillaceae</taxon>
        <taxon>Aspergillus</taxon>
        <taxon>Aspergillus subgen. Nidulantes</taxon>
    </lineage>
</organism>
<dbReference type="Proteomes" id="UP001610446">
    <property type="component" value="Unassembled WGS sequence"/>
</dbReference>
<dbReference type="PANTHER" id="PTHR40518:SF1">
    <property type="entry name" value="ACETOACETATE DECARBOXYLASE"/>
    <property type="match status" value="1"/>
</dbReference>
<proteinExistence type="predicted"/>
<gene>
    <name evidence="2" type="ORF">BJY01DRAFT_90862</name>
</gene>